<proteinExistence type="predicted"/>
<accession>A0A8D8CLM8</accession>
<dbReference type="EMBL" id="HBUE01131195">
    <property type="protein sequence ID" value="CAG6496505.1"/>
    <property type="molecule type" value="Transcribed_RNA"/>
</dbReference>
<protein>
    <submittedName>
        <fullName evidence="1">(northern house mosquito) hypothetical protein</fullName>
    </submittedName>
</protein>
<organism evidence="1">
    <name type="scientific">Culex pipiens</name>
    <name type="common">House mosquito</name>
    <dbReference type="NCBI Taxonomy" id="7175"/>
    <lineage>
        <taxon>Eukaryota</taxon>
        <taxon>Metazoa</taxon>
        <taxon>Ecdysozoa</taxon>
        <taxon>Arthropoda</taxon>
        <taxon>Hexapoda</taxon>
        <taxon>Insecta</taxon>
        <taxon>Pterygota</taxon>
        <taxon>Neoptera</taxon>
        <taxon>Endopterygota</taxon>
        <taxon>Diptera</taxon>
        <taxon>Nematocera</taxon>
        <taxon>Culicoidea</taxon>
        <taxon>Culicidae</taxon>
        <taxon>Culicinae</taxon>
        <taxon>Culicini</taxon>
        <taxon>Culex</taxon>
        <taxon>Culex</taxon>
    </lineage>
</organism>
<name>A0A8D8CLM8_CULPI</name>
<evidence type="ECO:0000313" key="1">
    <source>
        <dbReference type="EMBL" id="CAG6496505.1"/>
    </source>
</evidence>
<reference evidence="1" key="1">
    <citation type="submission" date="2021-05" db="EMBL/GenBank/DDBJ databases">
        <authorList>
            <person name="Alioto T."/>
            <person name="Alioto T."/>
            <person name="Gomez Garrido J."/>
        </authorList>
    </citation>
    <scope>NUCLEOTIDE SEQUENCE</scope>
</reference>
<sequence length="132" mass="14412">MAGCTGGACGSLISITDSKLKLKFLPDFFSLFTSFTTTSGAASTFSGLFPSDDLPLPPEASNRSLDLPFSFPSSSPLIVLKFSIDRPNFSATRSRRSNSSSPGKLPSLEDRVVLAARSRKNRSRSRFWPWRT</sequence>
<dbReference type="AlphaFoldDB" id="A0A8D8CLM8"/>